<evidence type="ECO:0000256" key="1">
    <source>
        <dbReference type="SAM" id="MobiDB-lite"/>
    </source>
</evidence>
<keyword evidence="6" id="KW-1185">Reference proteome</keyword>
<dbReference type="SUPFAM" id="SSF51182">
    <property type="entry name" value="RmlC-like cupins"/>
    <property type="match status" value="1"/>
</dbReference>
<accession>A0A3M0D971</accession>
<dbReference type="GeneID" id="38472539"/>
<protein>
    <submittedName>
        <fullName evidence="3">Cupin domain-containing protein</fullName>
    </submittedName>
</protein>
<dbReference type="KEGG" id="haer:DU502_14595"/>
<reference evidence="4" key="3">
    <citation type="submission" date="2018-10" db="EMBL/GenBank/DDBJ databases">
        <authorList>
            <person name="Whitman W."/>
            <person name="Huntemann M."/>
            <person name="Clum A."/>
            <person name="Pillay M."/>
            <person name="Palaniappan K."/>
            <person name="Varghese N."/>
            <person name="Mikhailova N."/>
            <person name="Stamatis D."/>
            <person name="Reddy T."/>
            <person name="Daum C."/>
            <person name="Shapiro N."/>
            <person name="Ivanova N."/>
            <person name="Kyrpides N."/>
            <person name="Woyke T."/>
        </authorList>
    </citation>
    <scope>NUCLEOTIDE SEQUENCE</scope>
    <source>
        <strain evidence="4">CGMCC 1.10124</strain>
    </source>
</reference>
<dbReference type="Proteomes" id="UP000282007">
    <property type="component" value="Chromosome"/>
</dbReference>
<evidence type="ECO:0000313" key="3">
    <source>
        <dbReference type="EMBL" id="AZH26525.1"/>
    </source>
</evidence>
<dbReference type="InterPro" id="IPR014710">
    <property type="entry name" value="RmlC-like_jellyroll"/>
</dbReference>
<name>A0A3M0D971_9EURY</name>
<evidence type="ECO:0000313" key="5">
    <source>
        <dbReference type="Proteomes" id="UP000277326"/>
    </source>
</evidence>
<dbReference type="Pfam" id="PF07883">
    <property type="entry name" value="Cupin_2"/>
    <property type="match status" value="1"/>
</dbReference>
<dbReference type="Proteomes" id="UP000277326">
    <property type="component" value="Unassembled WGS sequence"/>
</dbReference>
<evidence type="ECO:0000259" key="2">
    <source>
        <dbReference type="Pfam" id="PF07883"/>
    </source>
</evidence>
<feature type="domain" description="Cupin type-2" evidence="2">
    <location>
        <begin position="30"/>
        <end position="78"/>
    </location>
</feature>
<dbReference type="AlphaFoldDB" id="A0A3M0D971"/>
<dbReference type="InterPro" id="IPR011051">
    <property type="entry name" value="RmlC_Cupin_sf"/>
</dbReference>
<sequence>MPERTTLADLDDRPHAEVFDERRPRTVRLSLDADERVPRHTHEGTNVVLHLLTGRLELTLDDETYALDAGDLIRFSGDREASPYAVEPSTAVVVFAPVEA</sequence>
<feature type="compositionally biased region" description="Basic and acidic residues" evidence="1">
    <location>
        <begin position="10"/>
        <end position="21"/>
    </location>
</feature>
<feature type="region of interest" description="Disordered" evidence="1">
    <location>
        <begin position="1"/>
        <end position="21"/>
    </location>
</feature>
<dbReference type="InterPro" id="IPR013096">
    <property type="entry name" value="Cupin_2"/>
</dbReference>
<evidence type="ECO:0000313" key="4">
    <source>
        <dbReference type="EMBL" id="RMB12753.1"/>
    </source>
</evidence>
<proteinExistence type="predicted"/>
<dbReference type="RefSeq" id="WP_121921486.1">
    <property type="nucleotide sequence ID" value="NZ_CP034145.1"/>
</dbReference>
<reference evidence="4 5" key="1">
    <citation type="journal article" date="2015" name="Stand. Genomic Sci.">
        <title>Genomic Encyclopedia of Bacterial and Archaeal Type Strains, Phase III: the genomes of soil and plant-associated and newly described type strains.</title>
        <authorList>
            <person name="Whitman W.B."/>
            <person name="Woyke T."/>
            <person name="Klenk H.P."/>
            <person name="Zhou Y."/>
            <person name="Lilburn T.G."/>
            <person name="Beck B.J."/>
            <person name="De Vos P."/>
            <person name="Vandamme P."/>
            <person name="Eisen J.A."/>
            <person name="Garrity G."/>
            <person name="Hugenholtz P."/>
            <person name="Kyrpides N.C."/>
        </authorList>
    </citation>
    <scope>NUCLEOTIDE SEQUENCE [LARGE SCALE GENOMIC DNA]</scope>
    <source>
        <strain evidence="4 5">CGMCC 1.10124</strain>
    </source>
</reference>
<evidence type="ECO:0000313" key="6">
    <source>
        <dbReference type="Proteomes" id="UP000282007"/>
    </source>
</evidence>
<dbReference type="EMBL" id="CP034145">
    <property type="protein sequence ID" value="AZH26525.1"/>
    <property type="molecule type" value="Genomic_DNA"/>
</dbReference>
<gene>
    <name evidence="4" type="ORF">ATH50_2904</name>
    <name evidence="3" type="ORF">DU502_14595</name>
</gene>
<dbReference type="Gene3D" id="2.60.120.10">
    <property type="entry name" value="Jelly Rolls"/>
    <property type="match status" value="1"/>
</dbReference>
<reference evidence="3 6" key="2">
    <citation type="submission" date="2018-07" db="EMBL/GenBank/DDBJ databases">
        <title>Genome sequences of Haloplanus aerogenes JCM 16430T.</title>
        <authorList>
            <person name="Kim Y.B."/>
            <person name="Roh S.W."/>
        </authorList>
    </citation>
    <scope>NUCLEOTIDE SEQUENCE [LARGE SCALE GENOMIC DNA]</scope>
    <source>
        <strain evidence="3 6">JCM 16430</strain>
    </source>
</reference>
<organism evidence="4 5">
    <name type="scientific">Haloplanus aerogenes</name>
    <dbReference type="NCBI Taxonomy" id="660522"/>
    <lineage>
        <taxon>Archaea</taxon>
        <taxon>Methanobacteriati</taxon>
        <taxon>Methanobacteriota</taxon>
        <taxon>Stenosarchaea group</taxon>
        <taxon>Halobacteria</taxon>
        <taxon>Halobacteriales</taxon>
        <taxon>Haloferacaceae</taxon>
        <taxon>Haloplanus</taxon>
    </lineage>
</organism>
<dbReference type="OrthoDB" id="199885at2157"/>
<dbReference type="EMBL" id="REFS01000006">
    <property type="protein sequence ID" value="RMB12753.1"/>
    <property type="molecule type" value="Genomic_DNA"/>
</dbReference>